<protein>
    <submittedName>
        <fullName evidence="2">Photosystem I P700 chlorophyll a apoprotein A2</fullName>
    </submittedName>
</protein>
<sequence>MHYILGGMGGRSGNPIGEIRLFGLANFSVGYILTYAAFLIALPLHRASLVNSLCAVILFFIRKKKPAVKTSHISETKRVVTAATSSSKRKEVWNPNTARAEKQLDRFLTKESQPMPPPCLKA</sequence>
<keyword evidence="1" id="KW-0472">Membrane</keyword>
<feature type="transmembrane region" description="Helical" evidence="1">
    <location>
        <begin position="44"/>
        <end position="61"/>
    </location>
</feature>
<name>A0A5A7Q2M8_STRAF</name>
<evidence type="ECO:0000313" key="2">
    <source>
        <dbReference type="EMBL" id="GER39126.1"/>
    </source>
</evidence>
<dbReference type="EMBL" id="BKCP01005572">
    <property type="protein sequence ID" value="GER39126.1"/>
    <property type="molecule type" value="Genomic_DNA"/>
</dbReference>
<keyword evidence="1" id="KW-0812">Transmembrane</keyword>
<keyword evidence="1" id="KW-1133">Transmembrane helix</keyword>
<comment type="caution">
    <text evidence="2">The sequence shown here is derived from an EMBL/GenBank/DDBJ whole genome shotgun (WGS) entry which is preliminary data.</text>
</comment>
<accession>A0A5A7Q2M8</accession>
<dbReference type="AlphaFoldDB" id="A0A5A7Q2M8"/>
<evidence type="ECO:0000256" key="1">
    <source>
        <dbReference type="SAM" id="Phobius"/>
    </source>
</evidence>
<organism evidence="2 3">
    <name type="scientific">Striga asiatica</name>
    <name type="common">Asiatic witchweed</name>
    <name type="synonym">Buchnera asiatica</name>
    <dbReference type="NCBI Taxonomy" id="4170"/>
    <lineage>
        <taxon>Eukaryota</taxon>
        <taxon>Viridiplantae</taxon>
        <taxon>Streptophyta</taxon>
        <taxon>Embryophyta</taxon>
        <taxon>Tracheophyta</taxon>
        <taxon>Spermatophyta</taxon>
        <taxon>Magnoliopsida</taxon>
        <taxon>eudicotyledons</taxon>
        <taxon>Gunneridae</taxon>
        <taxon>Pentapetalae</taxon>
        <taxon>asterids</taxon>
        <taxon>lamiids</taxon>
        <taxon>Lamiales</taxon>
        <taxon>Orobanchaceae</taxon>
        <taxon>Buchnereae</taxon>
        <taxon>Striga</taxon>
    </lineage>
</organism>
<reference evidence="3" key="1">
    <citation type="journal article" date="2019" name="Curr. Biol.">
        <title>Genome Sequence of Striga asiatica Provides Insight into the Evolution of Plant Parasitism.</title>
        <authorList>
            <person name="Yoshida S."/>
            <person name="Kim S."/>
            <person name="Wafula E.K."/>
            <person name="Tanskanen J."/>
            <person name="Kim Y.M."/>
            <person name="Honaas L."/>
            <person name="Yang Z."/>
            <person name="Spallek T."/>
            <person name="Conn C.E."/>
            <person name="Ichihashi Y."/>
            <person name="Cheong K."/>
            <person name="Cui S."/>
            <person name="Der J.P."/>
            <person name="Gundlach H."/>
            <person name="Jiao Y."/>
            <person name="Hori C."/>
            <person name="Ishida J.K."/>
            <person name="Kasahara H."/>
            <person name="Kiba T."/>
            <person name="Kim M.S."/>
            <person name="Koo N."/>
            <person name="Laohavisit A."/>
            <person name="Lee Y.H."/>
            <person name="Lumba S."/>
            <person name="McCourt P."/>
            <person name="Mortimer J.C."/>
            <person name="Mutuku J.M."/>
            <person name="Nomura T."/>
            <person name="Sasaki-Sekimoto Y."/>
            <person name="Seto Y."/>
            <person name="Wang Y."/>
            <person name="Wakatake T."/>
            <person name="Sakakibara H."/>
            <person name="Demura T."/>
            <person name="Yamaguchi S."/>
            <person name="Yoneyama K."/>
            <person name="Manabe R.I."/>
            <person name="Nelson D.C."/>
            <person name="Schulman A.H."/>
            <person name="Timko M.P."/>
            <person name="dePamphilis C.W."/>
            <person name="Choi D."/>
            <person name="Shirasu K."/>
        </authorList>
    </citation>
    <scope>NUCLEOTIDE SEQUENCE [LARGE SCALE GENOMIC DNA]</scope>
    <source>
        <strain evidence="3">cv. UVA1</strain>
    </source>
</reference>
<feature type="transmembrane region" description="Helical" evidence="1">
    <location>
        <begin position="21"/>
        <end position="38"/>
    </location>
</feature>
<gene>
    <name evidence="2" type="ORF">STAS_15698</name>
</gene>
<evidence type="ECO:0000313" key="3">
    <source>
        <dbReference type="Proteomes" id="UP000325081"/>
    </source>
</evidence>
<dbReference type="Proteomes" id="UP000325081">
    <property type="component" value="Unassembled WGS sequence"/>
</dbReference>
<proteinExistence type="predicted"/>
<keyword evidence="3" id="KW-1185">Reference proteome</keyword>